<evidence type="ECO:0000313" key="9">
    <source>
        <dbReference type="Proteomes" id="UP001207930"/>
    </source>
</evidence>
<dbReference type="PROSITE" id="PS51192">
    <property type="entry name" value="HELICASE_ATP_BIND_1"/>
    <property type="match status" value="1"/>
</dbReference>
<sequence>MRLPVHEIEADLKAAVARGERDRLLLKAPTGSGKSTAVPGMLMDSGIPGKILVIEPRRMAARLLAGWVAKLRGSRLGGEVGYAVRFDTNYGRDTRLIYMTDGVFQRWLQEDPELRDVGAVVFDEFHERRLAVDVALGRCLDVQESTRPDLRVLVMSATLETRGLADYLAPAQMLEAGGRTFPIEVAYRAERPKVTDRRGGPPQETPVWERIAAVCKEALAMPDPGDVLCFLPGMHEIRKTVETLENSSFARGHDIFPLHGGLPPAAQEAAVSPGKRPKIIVSTNVAETSLTIEGVRTVIDAGLAREASFDPRRGIDTLLVRKISRASAEQRAGRAGRTGPGRAFRLWSESEHARREAFDAPEVRRVDLAETVLLLKAAGAGDVRDFRWLDAPLEESLLRAETLLQDLGAIDSHGDLTAEGRAMAALPLEPRYSRLMLAGVEQGCVAEMAFIAAAVQGEGIFVNKRGGIGRKDFVFKEDTSDFEAEWRAFDSAAGMDFHPQRCAPLGIHGRGAREVAQGFDRLRKLALQRGWPWEEVDFAKHREAVGRAMLAAFSDRLAVRFGEATLACRVVHKRKGKLDDDSAAKHAVAFVASEITEVEGRDVTVQLRRATAVDPAWLKELFPDDFTLSDGAAYDEPRRRVVSRKETRFRDLVLEAKESDHGINLDAAAEILAARVLSGELVLKNWDAAVDQWCTRLDSLGKWMPDLELPGWSDEDRAAAVAQICHGAVSYKDIKERDVWPVLREWLSYSQRGALDSYAPERISLPNGQSAKVTYEPGKDPWIALRVRDLFGVWQTPMIAGGRVPLLVHICAPNHRPWQMTKDLASFWASGYKQMKKDIAGRYPKHPWPDDPKAWLAEGGQKR</sequence>
<evidence type="ECO:0000259" key="6">
    <source>
        <dbReference type="PROSITE" id="PS51192"/>
    </source>
</evidence>
<dbReference type="Gene3D" id="1.20.120.1080">
    <property type="match status" value="1"/>
</dbReference>
<dbReference type="InterPro" id="IPR027417">
    <property type="entry name" value="P-loop_NTPase"/>
</dbReference>
<dbReference type="InterPro" id="IPR010225">
    <property type="entry name" value="HrpB"/>
</dbReference>
<dbReference type="InterPro" id="IPR014001">
    <property type="entry name" value="Helicase_ATP-bd"/>
</dbReference>
<gene>
    <name evidence="8" type="primary">hrpB</name>
    <name evidence="8" type="ORF">OKA04_14560</name>
</gene>
<evidence type="ECO:0000256" key="4">
    <source>
        <dbReference type="ARBA" id="ARBA00022840"/>
    </source>
</evidence>
<dbReference type="InterPro" id="IPR011545">
    <property type="entry name" value="DEAD/DEAH_box_helicase_dom"/>
</dbReference>
<dbReference type="Proteomes" id="UP001207930">
    <property type="component" value="Unassembled WGS sequence"/>
</dbReference>
<dbReference type="SUPFAM" id="SSF52540">
    <property type="entry name" value="P-loop containing nucleoside triphosphate hydrolases"/>
    <property type="match status" value="1"/>
</dbReference>
<feature type="domain" description="Helicase ATP-binding" evidence="6">
    <location>
        <begin position="15"/>
        <end position="177"/>
    </location>
</feature>
<evidence type="ECO:0000256" key="2">
    <source>
        <dbReference type="ARBA" id="ARBA00022801"/>
    </source>
</evidence>
<dbReference type="SMART" id="SM00490">
    <property type="entry name" value="HELICc"/>
    <property type="match status" value="1"/>
</dbReference>
<dbReference type="InterPro" id="IPR007502">
    <property type="entry name" value="Helicase-assoc_dom"/>
</dbReference>
<dbReference type="EMBL" id="JAPDDS010000007">
    <property type="protein sequence ID" value="MCW1885958.1"/>
    <property type="molecule type" value="Genomic_DNA"/>
</dbReference>
<dbReference type="Pfam" id="PF00271">
    <property type="entry name" value="Helicase_C"/>
    <property type="match status" value="1"/>
</dbReference>
<comment type="caution">
    <text evidence="8">The sequence shown here is derived from an EMBL/GenBank/DDBJ whole genome shotgun (WGS) entry which is preliminary data.</text>
</comment>
<dbReference type="SMART" id="SM00487">
    <property type="entry name" value="DEXDc"/>
    <property type="match status" value="1"/>
</dbReference>
<evidence type="ECO:0000256" key="1">
    <source>
        <dbReference type="ARBA" id="ARBA00022741"/>
    </source>
</evidence>
<dbReference type="SMART" id="SM00847">
    <property type="entry name" value="HA2"/>
    <property type="match status" value="1"/>
</dbReference>
<dbReference type="GO" id="GO:0004386">
    <property type="term" value="F:helicase activity"/>
    <property type="evidence" value="ECO:0007669"/>
    <property type="project" value="UniProtKB-KW"/>
</dbReference>
<dbReference type="InterPro" id="IPR049614">
    <property type="entry name" value="HrpB_DEXH"/>
</dbReference>
<reference evidence="8 9" key="1">
    <citation type="submission" date="2022-10" db="EMBL/GenBank/DDBJ databases">
        <title>Luteolibacter flavescens strain MCCC 1K03193, whole genome shotgun sequencing project.</title>
        <authorList>
            <person name="Zhao G."/>
            <person name="Shen L."/>
        </authorList>
    </citation>
    <scope>NUCLEOTIDE SEQUENCE [LARGE SCALE GENOMIC DNA]</scope>
    <source>
        <strain evidence="8 9">MCCC 1K03193</strain>
    </source>
</reference>
<dbReference type="CDD" id="cd18791">
    <property type="entry name" value="SF2_C_RHA"/>
    <property type="match status" value="1"/>
</dbReference>
<dbReference type="Pfam" id="PF04408">
    <property type="entry name" value="WHD_HA2"/>
    <property type="match status" value="1"/>
</dbReference>
<evidence type="ECO:0000313" key="8">
    <source>
        <dbReference type="EMBL" id="MCW1885958.1"/>
    </source>
</evidence>
<feature type="domain" description="Helicase C-terminal" evidence="7">
    <location>
        <begin position="213"/>
        <end position="379"/>
    </location>
</feature>
<dbReference type="PROSITE" id="PS51194">
    <property type="entry name" value="HELICASE_CTER"/>
    <property type="match status" value="1"/>
</dbReference>
<dbReference type="InterPro" id="IPR001650">
    <property type="entry name" value="Helicase_C-like"/>
</dbReference>
<feature type="region of interest" description="Disordered" evidence="5">
    <location>
        <begin position="843"/>
        <end position="863"/>
    </location>
</feature>
<dbReference type="PANTHER" id="PTHR43519:SF1">
    <property type="entry name" value="ATP-DEPENDENT RNA HELICASE HRPB"/>
    <property type="match status" value="1"/>
</dbReference>
<proteinExistence type="predicted"/>
<keyword evidence="9" id="KW-1185">Reference proteome</keyword>
<name>A0ABT3FQU8_9BACT</name>
<dbReference type="NCBIfam" id="TIGR01970">
    <property type="entry name" value="DEAH_box_HrpB"/>
    <property type="match status" value="1"/>
</dbReference>
<dbReference type="Gene3D" id="3.40.50.300">
    <property type="entry name" value="P-loop containing nucleotide triphosphate hydrolases"/>
    <property type="match status" value="2"/>
</dbReference>
<keyword evidence="4" id="KW-0067">ATP-binding</keyword>
<dbReference type="CDD" id="cd17990">
    <property type="entry name" value="DEXHc_HrpB"/>
    <property type="match status" value="1"/>
</dbReference>
<evidence type="ECO:0000259" key="7">
    <source>
        <dbReference type="PROSITE" id="PS51194"/>
    </source>
</evidence>
<evidence type="ECO:0000256" key="3">
    <source>
        <dbReference type="ARBA" id="ARBA00022806"/>
    </source>
</evidence>
<dbReference type="Pfam" id="PF00270">
    <property type="entry name" value="DEAD"/>
    <property type="match status" value="1"/>
</dbReference>
<organism evidence="8 9">
    <name type="scientific">Luteolibacter flavescens</name>
    <dbReference type="NCBI Taxonomy" id="1859460"/>
    <lineage>
        <taxon>Bacteria</taxon>
        <taxon>Pseudomonadati</taxon>
        <taxon>Verrucomicrobiota</taxon>
        <taxon>Verrucomicrobiia</taxon>
        <taxon>Verrucomicrobiales</taxon>
        <taxon>Verrucomicrobiaceae</taxon>
        <taxon>Luteolibacter</taxon>
    </lineage>
</organism>
<protein>
    <submittedName>
        <fullName evidence="8">ATP-dependent helicase HrpB</fullName>
    </submittedName>
</protein>
<dbReference type="InterPro" id="IPR048333">
    <property type="entry name" value="HA2_WH"/>
</dbReference>
<dbReference type="Pfam" id="PF21010">
    <property type="entry name" value="HA2_C"/>
    <property type="match status" value="1"/>
</dbReference>
<keyword evidence="1" id="KW-0547">Nucleotide-binding</keyword>
<dbReference type="PIRSF" id="PIRSF005496">
    <property type="entry name" value="ATP_hel_hrpB"/>
    <property type="match status" value="1"/>
</dbReference>
<keyword evidence="2" id="KW-0378">Hydrolase</keyword>
<dbReference type="InterPro" id="IPR013689">
    <property type="entry name" value="RNA_helicase_ATP-dep_HrpB_C"/>
</dbReference>
<dbReference type="PANTHER" id="PTHR43519">
    <property type="entry name" value="ATP-DEPENDENT RNA HELICASE HRPB"/>
    <property type="match status" value="1"/>
</dbReference>
<accession>A0ABT3FQU8</accession>
<keyword evidence="3 8" id="KW-0347">Helicase</keyword>
<dbReference type="RefSeq" id="WP_264501915.1">
    <property type="nucleotide sequence ID" value="NZ_JAPDDS010000007.1"/>
</dbReference>
<dbReference type="Pfam" id="PF08482">
    <property type="entry name" value="HrpB_C"/>
    <property type="match status" value="1"/>
</dbReference>
<evidence type="ECO:0000256" key="5">
    <source>
        <dbReference type="SAM" id="MobiDB-lite"/>
    </source>
</evidence>